<reference evidence="1 2" key="1">
    <citation type="journal article" date="2016" name="Nat. Commun.">
        <title>Thousands of microbial genomes shed light on interconnected biogeochemical processes in an aquifer system.</title>
        <authorList>
            <person name="Anantharaman K."/>
            <person name="Brown C.T."/>
            <person name="Hug L.A."/>
            <person name="Sharon I."/>
            <person name="Castelle C.J."/>
            <person name="Probst A.J."/>
            <person name="Thomas B.C."/>
            <person name="Singh A."/>
            <person name="Wilkins M.J."/>
            <person name="Karaoz U."/>
            <person name="Brodie E.L."/>
            <person name="Williams K.H."/>
            <person name="Hubbard S.S."/>
            <person name="Banfield J.F."/>
        </authorList>
    </citation>
    <scope>NUCLEOTIDE SEQUENCE [LARGE SCALE GENOMIC DNA]</scope>
</reference>
<proteinExistence type="predicted"/>
<evidence type="ECO:0000313" key="2">
    <source>
        <dbReference type="Proteomes" id="UP000178091"/>
    </source>
</evidence>
<evidence type="ECO:0000313" key="1">
    <source>
        <dbReference type="EMBL" id="OGC85009.1"/>
    </source>
</evidence>
<gene>
    <name evidence="1" type="ORF">A3F55_01325</name>
</gene>
<dbReference type="SUPFAM" id="SSF47789">
    <property type="entry name" value="C-terminal domain of RNA polymerase alpha subunit"/>
    <property type="match status" value="1"/>
</dbReference>
<evidence type="ECO:0008006" key="3">
    <source>
        <dbReference type="Google" id="ProtNLM"/>
    </source>
</evidence>
<dbReference type="Gene3D" id="1.10.150.20">
    <property type="entry name" value="5' to 3' exonuclease, C-terminal subdomain"/>
    <property type="match status" value="1"/>
</dbReference>
<name>A0A1F4XTF7_9BACT</name>
<accession>A0A1F4XTF7</accession>
<dbReference type="Proteomes" id="UP000178091">
    <property type="component" value="Unassembled WGS sequence"/>
</dbReference>
<dbReference type="AlphaFoldDB" id="A0A1F4XTF7"/>
<organism evidence="1 2">
    <name type="scientific">Candidatus Adlerbacteria bacterium RIFCSPHIGHO2_12_FULL_53_18</name>
    <dbReference type="NCBI Taxonomy" id="1797242"/>
    <lineage>
        <taxon>Bacteria</taxon>
        <taxon>Candidatus Adleribacteriota</taxon>
    </lineage>
</organism>
<protein>
    <recommendedName>
        <fullName evidence="3">RNA polymerase alpha subunit C-terminal domain-containing protein</fullName>
    </recommendedName>
</protein>
<sequence length="97" mass="11049">MVDRETREVIAARQKPPHKFHELPIWVLDSVPLWILAALYRGGVHKLGDLVRYTETELLRTPGFVGEVGKTTIGSDQVEQIRKGLAKFGQTLWEPTR</sequence>
<dbReference type="EMBL" id="MEWW01000006">
    <property type="protein sequence ID" value="OGC85009.1"/>
    <property type="molecule type" value="Genomic_DNA"/>
</dbReference>
<comment type="caution">
    <text evidence="1">The sequence shown here is derived from an EMBL/GenBank/DDBJ whole genome shotgun (WGS) entry which is preliminary data.</text>
</comment>